<keyword evidence="3" id="KW-0812">Transmembrane</keyword>
<dbReference type="Gene3D" id="2.60.40.150">
    <property type="entry name" value="C2 domain"/>
    <property type="match status" value="2"/>
</dbReference>
<keyword evidence="3" id="KW-1133">Transmembrane helix</keyword>
<dbReference type="Proteomes" id="UP000728185">
    <property type="component" value="Unassembled WGS sequence"/>
</dbReference>
<dbReference type="Pfam" id="PF00168">
    <property type="entry name" value="C2"/>
    <property type="match status" value="2"/>
</dbReference>
<name>A0A8E0RWS8_9TREM</name>
<dbReference type="OrthoDB" id="5973539at2759"/>
<dbReference type="GO" id="GO:0005509">
    <property type="term" value="F:calcium ion binding"/>
    <property type="evidence" value="ECO:0007669"/>
    <property type="project" value="TreeGrafter"/>
</dbReference>
<dbReference type="PANTHER" id="PTHR45911">
    <property type="entry name" value="C2 DOMAIN-CONTAINING PROTEIN"/>
    <property type="match status" value="1"/>
</dbReference>
<evidence type="ECO:0000256" key="3">
    <source>
        <dbReference type="SAM" id="Phobius"/>
    </source>
</evidence>
<dbReference type="PANTHER" id="PTHR45911:SF4">
    <property type="entry name" value="MULTIPLE C2 AND TRANSMEMBRANE DOMAIN-CONTAINING PROTEIN"/>
    <property type="match status" value="1"/>
</dbReference>
<keyword evidence="1" id="KW-0479">Metal-binding</keyword>
<dbReference type="InterPro" id="IPR000008">
    <property type="entry name" value="C2_dom"/>
</dbReference>
<accession>A0A8E0RWS8</accession>
<keyword evidence="2" id="KW-0106">Calcium</keyword>
<dbReference type="EMBL" id="LUCM01006371">
    <property type="protein sequence ID" value="KAA0191381.1"/>
    <property type="molecule type" value="Genomic_DNA"/>
</dbReference>
<dbReference type="GO" id="GO:0016020">
    <property type="term" value="C:membrane"/>
    <property type="evidence" value="ECO:0007669"/>
    <property type="project" value="TreeGrafter"/>
</dbReference>
<dbReference type="SUPFAM" id="SSF49562">
    <property type="entry name" value="C2 domain (Calcium/lipid-binding domain, CaLB)"/>
    <property type="match status" value="2"/>
</dbReference>
<evidence type="ECO:0000313" key="6">
    <source>
        <dbReference type="Proteomes" id="UP000728185"/>
    </source>
</evidence>
<reference evidence="5" key="1">
    <citation type="submission" date="2019-05" db="EMBL/GenBank/DDBJ databases">
        <title>Annotation for the trematode Fasciolopsis buski.</title>
        <authorList>
            <person name="Choi Y.-J."/>
        </authorList>
    </citation>
    <scope>NUCLEOTIDE SEQUENCE</scope>
    <source>
        <strain evidence="5">HT</strain>
        <tissue evidence="5">Whole worm</tissue>
    </source>
</reference>
<gene>
    <name evidence="5" type="ORF">FBUS_02064</name>
</gene>
<evidence type="ECO:0000256" key="1">
    <source>
        <dbReference type="ARBA" id="ARBA00022723"/>
    </source>
</evidence>
<dbReference type="PROSITE" id="PS50004">
    <property type="entry name" value="C2"/>
    <property type="match status" value="1"/>
</dbReference>
<evidence type="ECO:0000259" key="4">
    <source>
        <dbReference type="PROSITE" id="PS50004"/>
    </source>
</evidence>
<sequence>MKSVSQNMVRRHWSENISQLPREFSIDIPPEHGTTSMDDYEPDLDEWLLPNAAAFNQPHWPLLFYEGTKVGLYTSAVSDKTQFMSIGKLITNRSVRNEIRLESLYNRARLVVNLIRGEELGYPTMTVQAGDGSSRSPGPRSKLLSGRGMERAVMGRPINHTDGSIPSYVATLSIGKSSHKSRAVRSYTSPFWHQNFEFRLKLGEKAVLNVEITDYGVAVPAIIFRGHLDFERQVPDWTSCFTLKNNLDGFRGHVILLVTLTGLTSQIESPTVNPGGSPSAEAERLPVDQPIEITPPPSASSIVPSKELLSMVESHYKYVPCSNICYAYILSQPLHSLCPIRSVRGARDLSPKDRSGRCDSYCLIRLVNRCVYTSTVYKTNNPVWNQAFVIPISDIYDVLEIVVQEEDKRCADFLGKVCFPVIQIANRRCKWYTLKDKKLAKRSKGAILLESYIEYNSDLQHKIDRISPYATYIKKGHKVFMQLYNWENKIYSSLFLVGIWLAILFVQPYMIVGGMMFGLAGCCLLTMDWFKSRTRHRPSIPSPPESEEDDYEEYLNTEDFLDDDSDSELDELEPKRKVIDWFYMF</sequence>
<evidence type="ECO:0000313" key="5">
    <source>
        <dbReference type="EMBL" id="KAA0191381.1"/>
    </source>
</evidence>
<organism evidence="5 6">
    <name type="scientific">Fasciolopsis buskii</name>
    <dbReference type="NCBI Taxonomy" id="27845"/>
    <lineage>
        <taxon>Eukaryota</taxon>
        <taxon>Metazoa</taxon>
        <taxon>Spiralia</taxon>
        <taxon>Lophotrochozoa</taxon>
        <taxon>Platyhelminthes</taxon>
        <taxon>Trematoda</taxon>
        <taxon>Digenea</taxon>
        <taxon>Plagiorchiida</taxon>
        <taxon>Echinostomata</taxon>
        <taxon>Echinostomatoidea</taxon>
        <taxon>Fasciolidae</taxon>
        <taxon>Fasciolopsis</taxon>
    </lineage>
</organism>
<evidence type="ECO:0000256" key="2">
    <source>
        <dbReference type="ARBA" id="ARBA00022837"/>
    </source>
</evidence>
<feature type="domain" description="C2" evidence="4">
    <location>
        <begin position="320"/>
        <end position="436"/>
    </location>
</feature>
<dbReference type="SMART" id="SM00239">
    <property type="entry name" value="C2"/>
    <property type="match status" value="2"/>
</dbReference>
<keyword evidence="6" id="KW-1185">Reference proteome</keyword>
<protein>
    <recommendedName>
        <fullName evidence="4">C2 domain-containing protein</fullName>
    </recommendedName>
</protein>
<comment type="caution">
    <text evidence="5">The sequence shown here is derived from an EMBL/GenBank/DDBJ whole genome shotgun (WGS) entry which is preliminary data.</text>
</comment>
<keyword evidence="3" id="KW-0472">Membrane</keyword>
<dbReference type="AlphaFoldDB" id="A0A8E0RWS8"/>
<dbReference type="InterPro" id="IPR035892">
    <property type="entry name" value="C2_domain_sf"/>
</dbReference>
<feature type="transmembrane region" description="Helical" evidence="3">
    <location>
        <begin position="512"/>
        <end position="530"/>
    </location>
</feature>
<proteinExistence type="predicted"/>